<dbReference type="InterPro" id="IPR004360">
    <property type="entry name" value="Glyas_Fos-R_dOase_dom"/>
</dbReference>
<feature type="domain" description="VOC" evidence="1">
    <location>
        <begin position="168"/>
        <end position="282"/>
    </location>
</feature>
<evidence type="ECO:0000313" key="2">
    <source>
        <dbReference type="EMBL" id="CEA03234.1"/>
    </source>
</evidence>
<dbReference type="Gene3D" id="3.10.180.10">
    <property type="entry name" value="2,3-Dihydroxybiphenyl 1,2-Dioxygenase, domain 1"/>
    <property type="match status" value="2"/>
</dbReference>
<dbReference type="AlphaFoldDB" id="A0A078MAI8"/>
<reference evidence="2" key="1">
    <citation type="submission" date="2014-07" db="EMBL/GenBank/DDBJ databases">
        <authorList>
            <person name="Urmite Genomes Urmite Genomes"/>
        </authorList>
    </citation>
    <scope>NUCLEOTIDE SEQUENCE</scope>
    <source>
        <strain evidence="2">13S34_air</strain>
    </source>
</reference>
<accession>A0A078MAI8</accession>
<proteinExistence type="predicted"/>
<dbReference type="InterPro" id="IPR037523">
    <property type="entry name" value="VOC_core"/>
</dbReference>
<dbReference type="PATRIC" id="fig|1461583.4.peg.1440"/>
<dbReference type="PANTHER" id="PTHR43279">
    <property type="entry name" value="CATECHOL-2,3-DIOXYGENASE"/>
    <property type="match status" value="1"/>
</dbReference>
<feature type="domain" description="VOC" evidence="1">
    <location>
        <begin position="10"/>
        <end position="126"/>
    </location>
</feature>
<keyword evidence="2" id="KW-0560">Oxidoreductase</keyword>
<dbReference type="PANTHER" id="PTHR43279:SF1">
    <property type="entry name" value="CATECHOL-2,3-DIOXYGENASE"/>
    <property type="match status" value="1"/>
</dbReference>
<dbReference type="EMBL" id="LN483075">
    <property type="protein sequence ID" value="CEA03234.1"/>
    <property type="molecule type" value="Genomic_DNA"/>
</dbReference>
<name>A0A078MAI8_9BACL</name>
<dbReference type="GO" id="GO:0051213">
    <property type="term" value="F:dioxygenase activity"/>
    <property type="evidence" value="ECO:0007669"/>
    <property type="project" value="UniProtKB-KW"/>
</dbReference>
<dbReference type="HOGENOM" id="CLU_059557_0_0_9"/>
<evidence type="ECO:0000259" key="1">
    <source>
        <dbReference type="PROSITE" id="PS51819"/>
    </source>
</evidence>
<dbReference type="Pfam" id="PF00903">
    <property type="entry name" value="Glyoxalase"/>
    <property type="match status" value="2"/>
</dbReference>
<sequence>MKFHEKPAHYIKHITLHVKDLHAMTNFYEKTLGFKAILRNDYEVELSADGVHPLVTLQQLASATEREHRTAGLYHIAFLLPHRSDLAHILQHFNRIGMRLGASDHDVSEALYLNDIEGNGIEIYTDRDPKVWEWLDDGMVKMSTSRLNVADVLTEATDGWQGMPEDTILGHIHLSVTSLPAMRDFYTQGLGYNITTAYGDQALFLSTDDYHHHIGMNIWESLGAPAKKVSETGLAHFTIDVANKAEADKIMHNLRPFNAEITPLTNGFSTIDPSGNEVRILY</sequence>
<organism evidence="2">
    <name type="scientific">Metalysinibacillus saudimassiliensis</name>
    <dbReference type="NCBI Taxonomy" id="1461583"/>
    <lineage>
        <taxon>Bacteria</taxon>
        <taxon>Bacillati</taxon>
        <taxon>Bacillota</taxon>
        <taxon>Bacilli</taxon>
        <taxon>Bacillales</taxon>
        <taxon>Caryophanaceae</taxon>
        <taxon>Metalysinibacillus</taxon>
    </lineage>
</organism>
<gene>
    <name evidence="2" type="primary">catE</name>
    <name evidence="2" type="ORF">BN1050_01484</name>
</gene>
<dbReference type="InterPro" id="IPR029068">
    <property type="entry name" value="Glyas_Bleomycin-R_OHBP_Dase"/>
</dbReference>
<dbReference type="SUPFAM" id="SSF54593">
    <property type="entry name" value="Glyoxalase/Bleomycin resistance protein/Dihydroxybiphenyl dioxygenase"/>
    <property type="match status" value="2"/>
</dbReference>
<dbReference type="PROSITE" id="PS51819">
    <property type="entry name" value="VOC"/>
    <property type="match status" value="2"/>
</dbReference>
<protein>
    <submittedName>
        <fullName evidence="2">Catechol-2,3-dioxygenase</fullName>
    </submittedName>
</protein>
<keyword evidence="2" id="KW-0223">Dioxygenase</keyword>